<gene>
    <name evidence="2" type="ORF">CYJ44_008555</name>
</gene>
<accession>A0ABU9UJ13</accession>
<keyword evidence="1" id="KW-0472">Membrane</keyword>
<protein>
    <submittedName>
        <fullName evidence="2">Uncharacterized protein</fullName>
    </submittedName>
</protein>
<comment type="caution">
    <text evidence="2">The sequence shown here is derived from an EMBL/GenBank/DDBJ whole genome shotgun (WGS) entry which is preliminary data.</text>
</comment>
<keyword evidence="1" id="KW-1133">Transmembrane helix</keyword>
<keyword evidence="3" id="KW-1185">Reference proteome</keyword>
<evidence type="ECO:0000313" key="2">
    <source>
        <dbReference type="EMBL" id="MEM5986208.1"/>
    </source>
</evidence>
<reference evidence="2" key="1">
    <citation type="submission" date="2017-12" db="EMBL/GenBank/DDBJ databases">
        <authorList>
            <person name="Thomas-White K."/>
            <person name="Wolfe A.J."/>
        </authorList>
    </citation>
    <scope>NUCLEOTIDE SEQUENCE</scope>
    <source>
        <strain evidence="2">UMB0043</strain>
    </source>
</reference>
<evidence type="ECO:0000313" key="3">
    <source>
        <dbReference type="Proteomes" id="UP000235104"/>
    </source>
</evidence>
<dbReference type="Proteomes" id="UP000235104">
    <property type="component" value="Unassembled WGS sequence"/>
</dbReference>
<proteinExistence type="predicted"/>
<dbReference type="RefSeq" id="WP_257964764.1">
    <property type="nucleotide sequence ID" value="NZ_PKHR02000017.1"/>
</dbReference>
<sequence>MLSHPTGDFPANRRLIPAKLGCNLTMRMALLQQIGYRYPVMADKTLSAAYLRFGFSGMIIEYQTPRHAIMVPRSYRVSAVINYLAGLFIAFASIHKFQSFSNAIPLNLYGSTATGVGEFNTVLRKASVSRLWETCLFQCAIRRPAAFYKSNDLLVLIFVLILIQAPMALAAAKGPSA</sequence>
<dbReference type="EMBL" id="PKHR02000017">
    <property type="protein sequence ID" value="MEM5986208.1"/>
    <property type="molecule type" value="Genomic_DNA"/>
</dbReference>
<feature type="transmembrane region" description="Helical" evidence="1">
    <location>
        <begin position="75"/>
        <end position="94"/>
    </location>
</feature>
<feature type="transmembrane region" description="Helical" evidence="1">
    <location>
        <begin position="153"/>
        <end position="172"/>
    </location>
</feature>
<evidence type="ECO:0000256" key="1">
    <source>
        <dbReference type="SAM" id="Phobius"/>
    </source>
</evidence>
<organism evidence="2 3">
    <name type="scientific">Corynebacterium hesseae</name>
    <dbReference type="NCBI Taxonomy" id="2913502"/>
    <lineage>
        <taxon>Bacteria</taxon>
        <taxon>Bacillati</taxon>
        <taxon>Actinomycetota</taxon>
        <taxon>Actinomycetes</taxon>
        <taxon>Mycobacteriales</taxon>
        <taxon>Corynebacteriaceae</taxon>
        <taxon>Corynebacterium</taxon>
    </lineage>
</organism>
<keyword evidence="1" id="KW-0812">Transmembrane</keyword>
<name>A0ABU9UJ13_9CORY</name>